<gene>
    <name evidence="3" type="ORF">UFOPK1591_01409</name>
</gene>
<reference evidence="3" key="1">
    <citation type="submission" date="2020-05" db="EMBL/GenBank/DDBJ databases">
        <authorList>
            <person name="Chiriac C."/>
            <person name="Salcher M."/>
            <person name="Ghai R."/>
            <person name="Kavagutti S V."/>
        </authorList>
    </citation>
    <scope>NUCLEOTIDE SEQUENCE</scope>
</reference>
<keyword evidence="2" id="KW-1133">Transmembrane helix</keyword>
<feature type="region of interest" description="Disordered" evidence="1">
    <location>
        <begin position="261"/>
        <end position="299"/>
    </location>
</feature>
<feature type="transmembrane region" description="Helical" evidence="2">
    <location>
        <begin position="57"/>
        <end position="74"/>
    </location>
</feature>
<feature type="transmembrane region" description="Helical" evidence="2">
    <location>
        <begin position="124"/>
        <end position="142"/>
    </location>
</feature>
<feature type="transmembrane region" description="Helical" evidence="2">
    <location>
        <begin position="86"/>
        <end position="112"/>
    </location>
</feature>
<dbReference type="Gene3D" id="1.10.1760.20">
    <property type="match status" value="1"/>
</dbReference>
<dbReference type="AlphaFoldDB" id="A0A6J6E950"/>
<name>A0A6J6E950_9ZZZZ</name>
<feature type="transmembrane region" description="Helical" evidence="2">
    <location>
        <begin position="12"/>
        <end position="30"/>
    </location>
</feature>
<keyword evidence="2" id="KW-0472">Membrane</keyword>
<accession>A0A6J6E950</accession>
<proteinExistence type="predicted"/>
<keyword evidence="2" id="KW-0812">Transmembrane</keyword>
<feature type="transmembrane region" description="Helical" evidence="2">
    <location>
        <begin position="162"/>
        <end position="184"/>
    </location>
</feature>
<evidence type="ECO:0000313" key="3">
    <source>
        <dbReference type="EMBL" id="CAB4572982.1"/>
    </source>
</evidence>
<protein>
    <submittedName>
        <fullName evidence="3">Unannotated protein</fullName>
    </submittedName>
</protein>
<evidence type="ECO:0000256" key="2">
    <source>
        <dbReference type="SAM" id="Phobius"/>
    </source>
</evidence>
<organism evidence="3">
    <name type="scientific">freshwater metagenome</name>
    <dbReference type="NCBI Taxonomy" id="449393"/>
    <lineage>
        <taxon>unclassified sequences</taxon>
        <taxon>metagenomes</taxon>
        <taxon>ecological metagenomes</taxon>
    </lineage>
</organism>
<feature type="transmembrane region" description="Helical" evidence="2">
    <location>
        <begin position="35"/>
        <end position="51"/>
    </location>
</feature>
<evidence type="ECO:0000256" key="1">
    <source>
        <dbReference type="SAM" id="MobiDB-lite"/>
    </source>
</evidence>
<sequence length="299" mass="31614">MTNLVNALLPRVTLIIVSAVALAAFAWPFVTESALAFALLPVLLIIVALALDRSLYSGTIVAMLGVLTAVATTLRLMSTGFGGFELVFTIVILSGAAYGARFGFLLGVTTIFTSSLIWGGIGPWSAFQAFALGWVGAGAGLLMRRARHRKLVRNSRLVPLHVVALAAYGAVASYAFGVLMNLWFWPIATGPETAISFVDGAPFVENAQRFIGYTLVTSTLTWDTVRAVTTVVGILATGATVLRALGRAPISKPVVNPTVAIATKPRSTSPQGDETRTRRSTVRDATATLPKAPRRSAQV</sequence>
<feature type="transmembrane region" description="Helical" evidence="2">
    <location>
        <begin position="225"/>
        <end position="245"/>
    </location>
</feature>
<dbReference type="EMBL" id="CAEZTD010000150">
    <property type="protein sequence ID" value="CAB4572982.1"/>
    <property type="molecule type" value="Genomic_DNA"/>
</dbReference>